<dbReference type="GO" id="GO:0009313">
    <property type="term" value="P:oligosaccharide catabolic process"/>
    <property type="evidence" value="ECO:0007669"/>
    <property type="project" value="TreeGrafter"/>
</dbReference>
<dbReference type="KEGG" id="pfer:IRI77_27125"/>
<dbReference type="InterPro" id="IPR011040">
    <property type="entry name" value="Sialidase"/>
</dbReference>
<dbReference type="Gene3D" id="2.120.10.10">
    <property type="match status" value="1"/>
</dbReference>
<dbReference type="RefSeq" id="WP_194448117.1">
    <property type="nucleotide sequence ID" value="NZ_CP063849.1"/>
</dbReference>
<dbReference type="GO" id="GO:0004308">
    <property type="term" value="F:exo-alpha-sialidase activity"/>
    <property type="evidence" value="ECO:0007669"/>
    <property type="project" value="UniProtKB-EC"/>
</dbReference>
<organism evidence="7 8">
    <name type="scientific">Paludibaculum fermentans</name>
    <dbReference type="NCBI Taxonomy" id="1473598"/>
    <lineage>
        <taxon>Bacteria</taxon>
        <taxon>Pseudomonadati</taxon>
        <taxon>Acidobacteriota</taxon>
        <taxon>Terriglobia</taxon>
        <taxon>Bryobacterales</taxon>
        <taxon>Bryobacteraceae</taxon>
        <taxon>Paludibaculum</taxon>
    </lineage>
</organism>
<evidence type="ECO:0000256" key="5">
    <source>
        <dbReference type="SAM" id="SignalP"/>
    </source>
</evidence>
<evidence type="ECO:0000313" key="8">
    <source>
        <dbReference type="Proteomes" id="UP000593892"/>
    </source>
</evidence>
<dbReference type="GO" id="GO:0006689">
    <property type="term" value="P:ganglioside catabolic process"/>
    <property type="evidence" value="ECO:0007669"/>
    <property type="project" value="TreeGrafter"/>
</dbReference>
<keyword evidence="8" id="KW-1185">Reference proteome</keyword>
<comment type="similarity">
    <text evidence="2">Belongs to the glycosyl hydrolase 33 family.</text>
</comment>
<feature type="chain" id="PRO_5032693960" description="exo-alpha-sialidase" evidence="5">
    <location>
        <begin position="40"/>
        <end position="414"/>
    </location>
</feature>
<dbReference type="AlphaFoldDB" id="A0A7S7NMP2"/>
<sequence>MSFKSISSQGALTGGAPATTRRSLLTALGAAGLAPFASAATPEPEYTDLFEAGQGGYALYRIPGVVVTRKGTVLAYAEARRYKGSDWDDIDLVLRRSTDGGRTFSPPQTLPHVPGPPERNPVAIERKQGQPEWRTYNNPAAIATRDGKVHLLFCVEYMRVFYTRSDDDGRTFSTPVEITAALEPLRQQYAWRAVATGPGHGLELKRGRLIVPVWIALGTEGNGHGPSVNTTIYSDDHGRTWHAGQLAVAGRPEFPNANETVLVERQDGSVMMNIRTGAPRNRRTISTSPDGISHWSEPRFDETLTDPICAAGLLRLQSGKRRPLFVFSNPDSVTRADRKPLPGKDRRNLTLRLSKDEGATWSASRVLEPGPSAYSDLAALPDGTILCLYEVTTPAGARLLRLARLHAEWIEAAK</sequence>
<dbReference type="PANTHER" id="PTHR10628">
    <property type="entry name" value="SIALIDASE"/>
    <property type="match status" value="1"/>
</dbReference>
<dbReference type="CDD" id="cd15482">
    <property type="entry name" value="Sialidase_non-viral"/>
    <property type="match status" value="1"/>
</dbReference>
<evidence type="ECO:0000259" key="6">
    <source>
        <dbReference type="Pfam" id="PF13088"/>
    </source>
</evidence>
<evidence type="ECO:0000313" key="7">
    <source>
        <dbReference type="EMBL" id="QOY86448.1"/>
    </source>
</evidence>
<keyword evidence="5" id="KW-0732">Signal</keyword>
<feature type="region of interest" description="Disordered" evidence="4">
    <location>
        <begin position="98"/>
        <end position="119"/>
    </location>
</feature>
<accession>A0A7S7NMP2</accession>
<evidence type="ECO:0000256" key="1">
    <source>
        <dbReference type="ARBA" id="ARBA00000427"/>
    </source>
</evidence>
<dbReference type="InterPro" id="IPR026856">
    <property type="entry name" value="Sialidase_fam"/>
</dbReference>
<protein>
    <recommendedName>
        <fullName evidence="3">exo-alpha-sialidase</fullName>
        <ecNumber evidence="3">3.2.1.18</ecNumber>
    </recommendedName>
</protein>
<dbReference type="SUPFAM" id="SSF50939">
    <property type="entry name" value="Sialidases"/>
    <property type="match status" value="1"/>
</dbReference>
<reference evidence="7 8" key="1">
    <citation type="submission" date="2020-10" db="EMBL/GenBank/DDBJ databases">
        <title>Complete genome sequence of Paludibaculum fermentans P105T, a facultatively anaerobic acidobacterium capable of dissimilatory Fe(III) reduction.</title>
        <authorList>
            <person name="Dedysh S.N."/>
            <person name="Beletsky A.V."/>
            <person name="Kulichevskaya I.S."/>
            <person name="Mardanov A.V."/>
            <person name="Ravin N.V."/>
        </authorList>
    </citation>
    <scope>NUCLEOTIDE SEQUENCE [LARGE SCALE GENOMIC DNA]</scope>
    <source>
        <strain evidence="7 8">P105</strain>
    </source>
</reference>
<name>A0A7S7NMP2_PALFE</name>
<dbReference type="GO" id="GO:0005737">
    <property type="term" value="C:cytoplasm"/>
    <property type="evidence" value="ECO:0007669"/>
    <property type="project" value="TreeGrafter"/>
</dbReference>
<dbReference type="EMBL" id="CP063849">
    <property type="protein sequence ID" value="QOY86448.1"/>
    <property type="molecule type" value="Genomic_DNA"/>
</dbReference>
<evidence type="ECO:0000256" key="2">
    <source>
        <dbReference type="ARBA" id="ARBA00009348"/>
    </source>
</evidence>
<dbReference type="Proteomes" id="UP000593892">
    <property type="component" value="Chromosome"/>
</dbReference>
<dbReference type="PANTHER" id="PTHR10628:SF30">
    <property type="entry name" value="EXO-ALPHA-SIALIDASE"/>
    <property type="match status" value="1"/>
</dbReference>
<evidence type="ECO:0000256" key="4">
    <source>
        <dbReference type="SAM" id="MobiDB-lite"/>
    </source>
</evidence>
<comment type="catalytic activity">
    <reaction evidence="1">
        <text>Hydrolysis of alpha-(2-&gt;3)-, alpha-(2-&gt;6)-, alpha-(2-&gt;8)- glycosidic linkages of terminal sialic acid residues in oligosaccharides, glycoproteins, glycolipids, colominic acid and synthetic substrates.</text>
        <dbReference type="EC" id="3.2.1.18"/>
    </reaction>
</comment>
<gene>
    <name evidence="7" type="ORF">IRI77_27125</name>
</gene>
<dbReference type="InterPro" id="IPR036278">
    <property type="entry name" value="Sialidase_sf"/>
</dbReference>
<proteinExistence type="inferred from homology"/>
<dbReference type="EC" id="3.2.1.18" evidence="3"/>
<dbReference type="GO" id="GO:0016020">
    <property type="term" value="C:membrane"/>
    <property type="evidence" value="ECO:0007669"/>
    <property type="project" value="TreeGrafter"/>
</dbReference>
<feature type="signal peptide" evidence="5">
    <location>
        <begin position="1"/>
        <end position="39"/>
    </location>
</feature>
<feature type="domain" description="Sialidase" evidence="6">
    <location>
        <begin position="132"/>
        <end position="385"/>
    </location>
</feature>
<evidence type="ECO:0000256" key="3">
    <source>
        <dbReference type="ARBA" id="ARBA00012733"/>
    </source>
</evidence>
<dbReference type="Pfam" id="PF13088">
    <property type="entry name" value="BNR_2"/>
    <property type="match status" value="1"/>
</dbReference>